<comment type="caution">
    <text evidence="7">The sequence shown here is derived from an EMBL/GenBank/DDBJ whole genome shotgun (WGS) entry which is preliminary data.</text>
</comment>
<dbReference type="HAMAP" id="MF_02065">
    <property type="entry name" value="MltG"/>
    <property type="match status" value="1"/>
</dbReference>
<keyword evidence="4" id="KW-0472">Membrane</keyword>
<evidence type="ECO:0000256" key="3">
    <source>
        <dbReference type="ARBA" id="ARBA00022989"/>
    </source>
</evidence>
<dbReference type="CDD" id="cd08010">
    <property type="entry name" value="MltG_like"/>
    <property type="match status" value="1"/>
</dbReference>
<dbReference type="PANTHER" id="PTHR30518">
    <property type="entry name" value="ENDOLYTIC MUREIN TRANSGLYCOSYLASE"/>
    <property type="match status" value="1"/>
</dbReference>
<protein>
    <recommendedName>
        <fullName evidence="9">Endolytic murein transglycosylase</fullName>
    </recommendedName>
</protein>
<keyword evidence="3" id="KW-1133">Transmembrane helix</keyword>
<dbReference type="GO" id="GO:0016829">
    <property type="term" value="F:lyase activity"/>
    <property type="evidence" value="ECO:0007669"/>
    <property type="project" value="UniProtKB-KW"/>
</dbReference>
<evidence type="ECO:0000256" key="2">
    <source>
        <dbReference type="ARBA" id="ARBA00022692"/>
    </source>
</evidence>
<evidence type="ECO:0000256" key="4">
    <source>
        <dbReference type="ARBA" id="ARBA00023136"/>
    </source>
</evidence>
<gene>
    <name evidence="7" type="ORF">AKJ56_01825</name>
</gene>
<keyword evidence="8" id="KW-1185">Reference proteome</keyword>
<keyword evidence="6" id="KW-0961">Cell wall biogenesis/degradation</keyword>
<sequence>MRTKKYLLLLFLMGLIALWIGQGLYLPVGSDSEPVQFQVRPGQGVFQIAAGLEQKRLVKNRFWFTLYSFLKGENQGLQAGNYSLSRSMNVTEIFERINRGRVTPHKFTVVEGWSIEDIGVALDQQGREKEKFYRVVGYPASAYSELDASQELESDYDFLESKPDRANLEGFLFPDTYYLSVEESSRSITDKMLANFGRQFDRRLRQKVEEQQKTIFEVVVMASLIEKEVKTFRDKRIVAGILWKRLKHDIPLQVDATIIYLTGENSVEVSRAETKIDSPYNTYKYKGLPQGPICNPGLESIRAALNPLPTDYWYYLSVSEGDCPRCTEGGTLFSRSLRQHNLGKARYLD</sequence>
<evidence type="ECO:0000256" key="6">
    <source>
        <dbReference type="ARBA" id="ARBA00023316"/>
    </source>
</evidence>
<dbReference type="Pfam" id="PF02618">
    <property type="entry name" value="YceG"/>
    <property type="match status" value="1"/>
</dbReference>
<dbReference type="Proteomes" id="UP000070175">
    <property type="component" value="Unassembled WGS sequence"/>
</dbReference>
<evidence type="ECO:0000313" key="7">
    <source>
        <dbReference type="EMBL" id="KXB08108.1"/>
    </source>
</evidence>
<evidence type="ECO:0000313" key="8">
    <source>
        <dbReference type="Proteomes" id="UP000070175"/>
    </source>
</evidence>
<dbReference type="PANTHER" id="PTHR30518:SF2">
    <property type="entry name" value="ENDOLYTIC MUREIN TRANSGLYCOSYLASE"/>
    <property type="match status" value="1"/>
</dbReference>
<keyword evidence="2" id="KW-0812">Transmembrane</keyword>
<dbReference type="EMBL" id="LHYJ01000027">
    <property type="protein sequence ID" value="KXB08108.1"/>
    <property type="molecule type" value="Genomic_DNA"/>
</dbReference>
<organism evidence="7 8">
    <name type="scientific">candidate division MSBL1 archaeon SCGC-AAA382N08</name>
    <dbReference type="NCBI Taxonomy" id="1698285"/>
    <lineage>
        <taxon>Archaea</taxon>
        <taxon>Methanobacteriati</taxon>
        <taxon>Methanobacteriota</taxon>
        <taxon>candidate division MSBL1</taxon>
    </lineage>
</organism>
<evidence type="ECO:0000256" key="5">
    <source>
        <dbReference type="ARBA" id="ARBA00023239"/>
    </source>
</evidence>
<accession>A0A133VNU1</accession>
<keyword evidence="5" id="KW-0456">Lyase</keyword>
<keyword evidence="1" id="KW-1003">Cell membrane</keyword>
<evidence type="ECO:0000256" key="1">
    <source>
        <dbReference type="ARBA" id="ARBA00022475"/>
    </source>
</evidence>
<dbReference type="NCBIfam" id="TIGR00247">
    <property type="entry name" value="endolytic transglycosylase MltG"/>
    <property type="match status" value="1"/>
</dbReference>
<reference evidence="7 8" key="1">
    <citation type="journal article" date="2016" name="Sci. Rep.">
        <title>Metabolic traits of an uncultured archaeal lineage -MSBL1- from brine pools of the Red Sea.</title>
        <authorList>
            <person name="Mwirichia R."/>
            <person name="Alam I."/>
            <person name="Rashid M."/>
            <person name="Vinu M."/>
            <person name="Ba-Alawi W."/>
            <person name="Anthony Kamau A."/>
            <person name="Kamanda Ngugi D."/>
            <person name="Goker M."/>
            <person name="Klenk H.P."/>
            <person name="Bajic V."/>
            <person name="Stingl U."/>
        </authorList>
    </citation>
    <scope>NUCLEOTIDE SEQUENCE [LARGE SCALE GENOMIC DNA]</scope>
    <source>
        <strain evidence="7">SCGC-AAA382N08</strain>
    </source>
</reference>
<proteinExistence type="inferred from homology"/>
<dbReference type="AlphaFoldDB" id="A0A133VNU1"/>
<dbReference type="InterPro" id="IPR003770">
    <property type="entry name" value="MLTG-like"/>
</dbReference>
<name>A0A133VNU1_9EURY</name>
<dbReference type="PATRIC" id="fig|1698285.3.peg.291"/>
<evidence type="ECO:0008006" key="9">
    <source>
        <dbReference type="Google" id="ProtNLM"/>
    </source>
</evidence>
<dbReference type="Gene3D" id="3.30.1490.480">
    <property type="entry name" value="Endolytic murein transglycosylase"/>
    <property type="match status" value="1"/>
</dbReference>
<dbReference type="GO" id="GO:0071555">
    <property type="term" value="P:cell wall organization"/>
    <property type="evidence" value="ECO:0007669"/>
    <property type="project" value="UniProtKB-KW"/>
</dbReference>